<keyword evidence="2" id="KW-0805">Transcription regulation</keyword>
<dbReference type="Proteomes" id="UP001497444">
    <property type="component" value="Chromosome 14"/>
</dbReference>
<dbReference type="SUPFAM" id="SSF47459">
    <property type="entry name" value="HLH, helix-loop-helix DNA-binding domain"/>
    <property type="match status" value="1"/>
</dbReference>
<dbReference type="PANTHER" id="PTHR46807">
    <property type="entry name" value="TRANSCRIPTION FACTOR PIF3"/>
    <property type="match status" value="1"/>
</dbReference>
<evidence type="ECO:0000256" key="1">
    <source>
        <dbReference type="ARBA" id="ARBA00004123"/>
    </source>
</evidence>
<evidence type="ECO:0000256" key="2">
    <source>
        <dbReference type="ARBA" id="ARBA00023015"/>
    </source>
</evidence>
<feature type="compositionally biased region" description="Low complexity" evidence="5">
    <location>
        <begin position="691"/>
        <end position="703"/>
    </location>
</feature>
<evidence type="ECO:0000256" key="4">
    <source>
        <dbReference type="ARBA" id="ARBA00023242"/>
    </source>
</evidence>
<dbReference type="EMBL" id="OZ020109">
    <property type="protein sequence ID" value="CAK9262325.1"/>
    <property type="molecule type" value="Genomic_DNA"/>
</dbReference>
<sequence>MCLCALEWDKGGGMLHTIVPAYNHHLLLKGKGASVQQERGYLCHLDSVPDQDTVELVWTEDGHVEMQGEASNGSKTQWLPHYEPQWNNGQVAEDGVTLSRPSASSANKDGAVVAVVSETAAETPVAPNIDYHDDEMVSWLQYPLDDSLERNYYSDFFGELPSSNMQVVKGSFVGQGAGRLQHLPVASNMGTDSVVNKTANVAMTLGAGRAAGVIPQAGAEAFSKVRTLQPLTSKWQPFSLTPNSSKGFCVYPSASQALLGASPNASRPLPAPRAPLKPQPRPGTHNLQAESVRKLAPVNFSHFSRSATIMKKYQGVGVVSDTPSNILDKQKLVKANIDTTTSTGSLIAESTTMGRSGIGSQKVTEIHLQGSGSQQQEPGVDAGRVVPIPITRKEVESPLLEGEAVLCKTKPAEEDTLRLSSVTCIDVLESADKGLSQGKKLPDAQEPAITSPSGGSGNSAERVKEASTSNKRKAVVTEETEYQSEDGEDESADLKKRPEGRTSTTKRTRAAEVHNLSERRRRDRINEKMKALQELIPNSNKTDKASMLDEAIEYLKMLQLQLQMMSMRTGMSISAMGMPSGMQHLQIPQMAGIPPLGMGMGMGMGMGVGMGMRMMDMAASGSGQGGMPLPSHAGTSHSANIPVTSVNIVDVHNPRFHNPNVMEASQAYQQQPLQIPQPMNMDMYNAYMLQQHQNQQQQHHQYQSPNMGGGPPQ</sequence>
<feature type="region of interest" description="Disordered" evidence="5">
    <location>
        <begin position="261"/>
        <end position="289"/>
    </location>
</feature>
<dbReference type="Gene3D" id="4.10.280.10">
    <property type="entry name" value="Helix-loop-helix DNA-binding domain"/>
    <property type="match status" value="1"/>
</dbReference>
<feature type="compositionally biased region" description="Acidic residues" evidence="5">
    <location>
        <begin position="478"/>
        <end position="491"/>
    </location>
</feature>
<feature type="region of interest" description="Disordered" evidence="5">
    <location>
        <begin position="691"/>
        <end position="713"/>
    </location>
</feature>
<evidence type="ECO:0000256" key="3">
    <source>
        <dbReference type="ARBA" id="ARBA00023163"/>
    </source>
</evidence>
<reference evidence="7" key="1">
    <citation type="submission" date="2024-02" db="EMBL/GenBank/DDBJ databases">
        <authorList>
            <consortium name="ELIXIR-Norway"/>
            <consortium name="Elixir Norway"/>
        </authorList>
    </citation>
    <scope>NUCLEOTIDE SEQUENCE</scope>
</reference>
<name>A0ABP0W6A0_9BRYO</name>
<dbReference type="CDD" id="cd11445">
    <property type="entry name" value="bHLH_AtPIF_like"/>
    <property type="match status" value="1"/>
</dbReference>
<dbReference type="InterPro" id="IPR047265">
    <property type="entry name" value="PIF1-like_bHLH"/>
</dbReference>
<dbReference type="PROSITE" id="PS50888">
    <property type="entry name" value="BHLH"/>
    <property type="match status" value="1"/>
</dbReference>
<feature type="domain" description="BHLH" evidence="6">
    <location>
        <begin position="509"/>
        <end position="558"/>
    </location>
</feature>
<dbReference type="SMART" id="SM00353">
    <property type="entry name" value="HLH"/>
    <property type="match status" value="1"/>
</dbReference>
<dbReference type="Pfam" id="PF00010">
    <property type="entry name" value="HLH"/>
    <property type="match status" value="1"/>
</dbReference>
<dbReference type="InterPro" id="IPR036638">
    <property type="entry name" value="HLH_DNA-bd_sf"/>
</dbReference>
<protein>
    <recommendedName>
        <fullName evidence="6">BHLH domain-containing protein</fullName>
    </recommendedName>
</protein>
<organism evidence="7 8">
    <name type="scientific">Sphagnum jensenii</name>
    <dbReference type="NCBI Taxonomy" id="128206"/>
    <lineage>
        <taxon>Eukaryota</taxon>
        <taxon>Viridiplantae</taxon>
        <taxon>Streptophyta</taxon>
        <taxon>Embryophyta</taxon>
        <taxon>Bryophyta</taxon>
        <taxon>Sphagnophytina</taxon>
        <taxon>Sphagnopsida</taxon>
        <taxon>Sphagnales</taxon>
        <taxon>Sphagnaceae</taxon>
        <taxon>Sphagnum</taxon>
    </lineage>
</organism>
<dbReference type="PANTHER" id="PTHR46807:SF1">
    <property type="entry name" value="TRANSCRIPTION FACTOR PIF3"/>
    <property type="match status" value="1"/>
</dbReference>
<feature type="compositionally biased region" description="Pro residues" evidence="5">
    <location>
        <begin position="269"/>
        <end position="281"/>
    </location>
</feature>
<accession>A0ABP0W6A0</accession>
<feature type="region of interest" description="Disordered" evidence="5">
    <location>
        <begin position="435"/>
        <end position="516"/>
    </location>
</feature>
<keyword evidence="3" id="KW-0804">Transcription</keyword>
<keyword evidence="4" id="KW-0539">Nucleus</keyword>
<evidence type="ECO:0000313" key="7">
    <source>
        <dbReference type="EMBL" id="CAK9262325.1"/>
    </source>
</evidence>
<dbReference type="InterPro" id="IPR044273">
    <property type="entry name" value="PIF3-like"/>
</dbReference>
<keyword evidence="8" id="KW-1185">Reference proteome</keyword>
<evidence type="ECO:0000256" key="5">
    <source>
        <dbReference type="SAM" id="MobiDB-lite"/>
    </source>
</evidence>
<evidence type="ECO:0000313" key="8">
    <source>
        <dbReference type="Proteomes" id="UP001497444"/>
    </source>
</evidence>
<proteinExistence type="predicted"/>
<comment type="subcellular location">
    <subcellularLocation>
        <location evidence="1">Nucleus</location>
    </subcellularLocation>
</comment>
<gene>
    <name evidence="7" type="ORF">CSSPJE1EN1_LOCUS7803</name>
</gene>
<dbReference type="InterPro" id="IPR011598">
    <property type="entry name" value="bHLH_dom"/>
</dbReference>
<evidence type="ECO:0000259" key="6">
    <source>
        <dbReference type="PROSITE" id="PS50888"/>
    </source>
</evidence>